<dbReference type="Proteomes" id="UP000326711">
    <property type="component" value="Chromosome"/>
</dbReference>
<reference evidence="2" key="1">
    <citation type="submission" date="2019-10" db="EMBL/GenBank/DDBJ databases">
        <title>Complete genome sequence of Corynebacterium urogenitalis DSM 108747, isolated from the genital tract of a cow.</title>
        <authorList>
            <person name="Ruckert C."/>
            <person name="Ballas P."/>
            <person name="Wagener K."/>
            <person name="Drillich M."/>
            <person name="Kaempfer P."/>
            <person name="Busse H.-J."/>
            <person name="Ehling-Schulz M."/>
        </authorList>
    </citation>
    <scope>NUCLEOTIDE SEQUENCE [LARGE SCALE GENOMIC DNA]</scope>
    <source>
        <strain evidence="2">LMM 1652</strain>
    </source>
</reference>
<dbReference type="AlphaFoldDB" id="A0A5J6Z7A7"/>
<name>A0A5J6Z7A7_9CORY</name>
<accession>A0A5J6Z7A7</accession>
<proteinExistence type="predicted"/>
<sequence>MDLNAIFSQLVDFFSTDFGAMIGKFLSGLYHFLFPANAPAATDVPLPETMKPRG</sequence>
<dbReference type="EMBL" id="CP045032">
    <property type="protein sequence ID" value="QFQ01565.1"/>
    <property type="molecule type" value="Genomic_DNA"/>
</dbReference>
<evidence type="ECO:0000313" key="2">
    <source>
        <dbReference type="Proteomes" id="UP000326711"/>
    </source>
</evidence>
<protein>
    <submittedName>
        <fullName evidence="1">Uncharacterized protein</fullName>
    </submittedName>
</protein>
<dbReference type="KEGG" id="cuo:CUROG_00820"/>
<keyword evidence="2" id="KW-1185">Reference proteome</keyword>
<evidence type="ECO:0000313" key="1">
    <source>
        <dbReference type="EMBL" id="QFQ01565.1"/>
    </source>
</evidence>
<dbReference type="RefSeq" id="WP_201738906.1">
    <property type="nucleotide sequence ID" value="NZ_CP045032.1"/>
</dbReference>
<gene>
    <name evidence="1" type="ORF">CUROG_00820</name>
</gene>
<organism evidence="1 2">
    <name type="scientific">Corynebacterium urogenitale</name>
    <dbReference type="NCBI Taxonomy" id="2487892"/>
    <lineage>
        <taxon>Bacteria</taxon>
        <taxon>Bacillati</taxon>
        <taxon>Actinomycetota</taxon>
        <taxon>Actinomycetes</taxon>
        <taxon>Mycobacteriales</taxon>
        <taxon>Corynebacteriaceae</taxon>
        <taxon>Corynebacterium</taxon>
    </lineage>
</organism>